<reference evidence="1 2" key="1">
    <citation type="submission" date="2021-02" db="EMBL/GenBank/DDBJ databases">
        <title>Draft Genome Sequences of 5 Vibrio neptunius Strains Isolated From of Bivalve Hatcheries.</title>
        <authorList>
            <person name="Galvis F."/>
            <person name="Barja J.L."/>
            <person name="Lemos M.L."/>
            <person name="Balado M."/>
        </authorList>
    </citation>
    <scope>NUCLEOTIDE SEQUENCE [LARGE SCALE GENOMIC DNA]</scope>
    <source>
        <strain evidence="1 2">PP-145.98</strain>
    </source>
</reference>
<keyword evidence="2" id="KW-1185">Reference proteome</keyword>
<dbReference type="EMBL" id="JAFHLB010000019">
    <property type="protein sequence ID" value="MBN3578911.1"/>
    <property type="molecule type" value="Genomic_DNA"/>
</dbReference>
<sequence length="66" mass="7675">MRKPAKRSSNKIRKSNFEERFALMVAEYNKAKEILESMTEGTPEYAKQQKKCQSLFASAERFLNAN</sequence>
<dbReference type="RefSeq" id="WP_206371057.1">
    <property type="nucleotide sequence ID" value="NZ_CAWPTM010000089.1"/>
</dbReference>
<dbReference type="Proteomes" id="UP000779070">
    <property type="component" value="Unassembled WGS sequence"/>
</dbReference>
<protein>
    <recommendedName>
        <fullName evidence="3">30S ribosomal protein S20</fullName>
    </recommendedName>
</protein>
<accession>A0ABS3A546</accession>
<evidence type="ECO:0000313" key="1">
    <source>
        <dbReference type="EMBL" id="MBN3578911.1"/>
    </source>
</evidence>
<evidence type="ECO:0000313" key="2">
    <source>
        <dbReference type="Proteomes" id="UP000779070"/>
    </source>
</evidence>
<evidence type="ECO:0008006" key="3">
    <source>
        <dbReference type="Google" id="ProtNLM"/>
    </source>
</evidence>
<gene>
    <name evidence="1" type="ORF">JYA62_14670</name>
</gene>
<organism evidence="1 2">
    <name type="scientific">Vibrio neptunius</name>
    <dbReference type="NCBI Taxonomy" id="170651"/>
    <lineage>
        <taxon>Bacteria</taxon>
        <taxon>Pseudomonadati</taxon>
        <taxon>Pseudomonadota</taxon>
        <taxon>Gammaproteobacteria</taxon>
        <taxon>Vibrionales</taxon>
        <taxon>Vibrionaceae</taxon>
        <taxon>Vibrio</taxon>
    </lineage>
</organism>
<proteinExistence type="predicted"/>
<name>A0ABS3A546_9VIBR</name>
<comment type="caution">
    <text evidence="1">The sequence shown here is derived from an EMBL/GenBank/DDBJ whole genome shotgun (WGS) entry which is preliminary data.</text>
</comment>